<dbReference type="RefSeq" id="WP_175507296.1">
    <property type="nucleotide sequence ID" value="NZ_PJBV01000035.1"/>
</dbReference>
<organism evidence="2 3">
    <name type="scientific">Nocardioides alpinus</name>
    <dbReference type="NCBI Taxonomy" id="748909"/>
    <lineage>
        <taxon>Bacteria</taxon>
        <taxon>Bacillati</taxon>
        <taxon>Actinomycetota</taxon>
        <taxon>Actinomycetes</taxon>
        <taxon>Propionibacteriales</taxon>
        <taxon>Nocardioidaceae</taxon>
        <taxon>Nocardioides</taxon>
    </lineage>
</organism>
<keyword evidence="1" id="KW-1133">Transmembrane helix</keyword>
<evidence type="ECO:0008006" key="4">
    <source>
        <dbReference type="Google" id="ProtNLM"/>
    </source>
</evidence>
<name>A0A1I0VIG4_9ACTN</name>
<evidence type="ECO:0000256" key="1">
    <source>
        <dbReference type="SAM" id="Phobius"/>
    </source>
</evidence>
<dbReference type="Proteomes" id="UP000199113">
    <property type="component" value="Unassembled WGS sequence"/>
</dbReference>
<feature type="transmembrane region" description="Helical" evidence="1">
    <location>
        <begin position="12"/>
        <end position="37"/>
    </location>
</feature>
<accession>A0A1I0VIG4</accession>
<reference evidence="2" key="1">
    <citation type="submission" date="2016-10" db="EMBL/GenBank/DDBJ databases">
        <authorList>
            <person name="de Groot N.N."/>
        </authorList>
    </citation>
    <scope>NUCLEOTIDE SEQUENCE [LARGE SCALE GENOMIC DNA]</scope>
    <source>
        <strain evidence="2">CGMCC 1.10697</strain>
    </source>
</reference>
<gene>
    <name evidence="2" type="ORF">SAMN05192575_101197</name>
</gene>
<keyword evidence="1" id="KW-0812">Transmembrane</keyword>
<proteinExistence type="predicted"/>
<keyword evidence="1" id="KW-0472">Membrane</keyword>
<dbReference type="STRING" id="748909.SAMN05192575_101197"/>
<protein>
    <recommendedName>
        <fullName evidence="4">DoxX protein</fullName>
    </recommendedName>
</protein>
<dbReference type="AlphaFoldDB" id="A0A1I0VIG4"/>
<evidence type="ECO:0000313" key="2">
    <source>
        <dbReference type="EMBL" id="SFA75356.1"/>
    </source>
</evidence>
<evidence type="ECO:0000313" key="3">
    <source>
        <dbReference type="Proteomes" id="UP000199113"/>
    </source>
</evidence>
<feature type="transmembrane region" description="Helical" evidence="1">
    <location>
        <begin position="58"/>
        <end position="78"/>
    </location>
</feature>
<sequence length="92" mass="9530">MMTDHAVSRGVPAAGLMVPFTGAVIILRGLMASVGVWPDLGAWRETDPVSKVNGQTQFLKELSLAGAALALFAFFASAGGEFGRVLGPVLTL</sequence>
<dbReference type="EMBL" id="FOKC01000001">
    <property type="protein sequence ID" value="SFA75356.1"/>
    <property type="molecule type" value="Genomic_DNA"/>
</dbReference>